<dbReference type="Proteomes" id="UP001621714">
    <property type="component" value="Unassembled WGS sequence"/>
</dbReference>
<dbReference type="PANTHER" id="PTHR36842:SF1">
    <property type="entry name" value="PROTEIN TOLB"/>
    <property type="match status" value="1"/>
</dbReference>
<dbReference type="InterPro" id="IPR011042">
    <property type="entry name" value="6-blade_b-propeller_TolB-like"/>
</dbReference>
<feature type="chain" id="PRO_5046756316" description="WD40-like Beta Propeller Repeat" evidence="1">
    <location>
        <begin position="22"/>
        <end position="915"/>
    </location>
</feature>
<dbReference type="SUPFAM" id="SSF82171">
    <property type="entry name" value="DPP6 N-terminal domain-like"/>
    <property type="match status" value="1"/>
</dbReference>
<gene>
    <name evidence="2" type="ORF">V6U78_02830</name>
</gene>
<keyword evidence="3" id="KW-1185">Reference proteome</keyword>
<dbReference type="RefSeq" id="WP_405336974.1">
    <property type="nucleotide sequence ID" value="NZ_JBANFI010000001.1"/>
</dbReference>
<feature type="signal peptide" evidence="1">
    <location>
        <begin position="1"/>
        <end position="21"/>
    </location>
</feature>
<comment type="caution">
    <text evidence="2">The sequence shown here is derived from an EMBL/GenBank/DDBJ whole genome shotgun (WGS) entry which is preliminary data.</text>
</comment>
<protein>
    <recommendedName>
        <fullName evidence="4">WD40-like Beta Propeller Repeat</fullName>
    </recommendedName>
</protein>
<dbReference type="EMBL" id="JBANFI010000001">
    <property type="protein sequence ID" value="MFK7159971.1"/>
    <property type="molecule type" value="Genomic_DNA"/>
</dbReference>
<organism evidence="2 3">
    <name type="scientific">Marinospirillum alkalitolerans</name>
    <dbReference type="NCBI Taxonomy" id="3123374"/>
    <lineage>
        <taxon>Bacteria</taxon>
        <taxon>Pseudomonadati</taxon>
        <taxon>Pseudomonadota</taxon>
        <taxon>Gammaproteobacteria</taxon>
        <taxon>Oceanospirillales</taxon>
        <taxon>Oceanospirillaceae</taxon>
        <taxon>Marinospirillum</taxon>
    </lineage>
</organism>
<evidence type="ECO:0008006" key="4">
    <source>
        <dbReference type="Google" id="ProtNLM"/>
    </source>
</evidence>
<sequence length="915" mass="103789">MKKYYGVLLLLFFCSPCVVQAATWRDQPWVTQESTHFVLHGPVTLVDHFAPVAAHAEEAYAFLTQELAWQPRAAIHLLVVDDTDGVDGWAKVLPFGMALINLSPPDDLSFLDHSDDWLRALIWHELTHVVQMDQAAGFPGAVQRVLGRQPLTFPHMFQPLWLLEGLAIQSESWSEARSGRQWSTLYQMRMRAQVEAGLASLSQVSAPSRQWPLDRAYLYGAWFYLFLEEQEGEQALEAWLQSYRRHLPGFVRRASAQAWEQNFDQLWPQYQAWLAHRFAPFNYAAPQGQPLTQTGLFDARPVVRGDQIYRLRYDGHTAWQLESYSIEGEVTHLGPVDFAGPIDVNAAGDLVMAAMMTRVDGRRYGDLWLKREGEAWQRLTQDARYRDVRWSADGRFLIAKRWSAGRAQLDLLDAQGRYQRTLWLGEEDQVLGGYAVHPAGDQLVASLRLGRESWNLYQLDLGTGQWSPLLTGAAVYSDPVYDPEGERLLFSAEEEGSYNLYQLTLATQELVRLTQMNTGAFTPVYTAQGLAFQRYSARGYDLHYLAASQWLNEPARPLEASWRQAMAAAEPVSLTPARPYRPWATLRPHAWMPVVESNSDRTQYGVEISGQDASLRHQYTLRLAYDDLAEDVLGDLTYEWDTRYRLHLEREFAESRVDGDLMALRDELSVGLARLALWTADHDRLRLHAGAYFERERAAWRRSEQVILSQTERSDLGVALTWQRQRFGLDNLGGPASGWSVLGIAEHHAWGDYEGGRVHLDGRYSWHLGRSHVAGARLYAAYAEAEAKAFELGGEKNEMAASFVGRDRYPLRGYGSDSLRVHEFAAVTLDYRLPLARIDRSWGVHPLAAQGLYATLFTDYAHLKGGEGYPGVGLELTLETHLLYSMDLPISIGYAYGTEEQLGGSEFWLRIGAEF</sequence>
<evidence type="ECO:0000256" key="1">
    <source>
        <dbReference type="SAM" id="SignalP"/>
    </source>
</evidence>
<name>A0ABW8PVZ7_9GAMM</name>
<evidence type="ECO:0000313" key="3">
    <source>
        <dbReference type="Proteomes" id="UP001621714"/>
    </source>
</evidence>
<dbReference type="PANTHER" id="PTHR36842">
    <property type="entry name" value="PROTEIN TOLB HOMOLOG"/>
    <property type="match status" value="1"/>
</dbReference>
<proteinExistence type="predicted"/>
<dbReference type="Gene3D" id="2.120.10.30">
    <property type="entry name" value="TolB, C-terminal domain"/>
    <property type="match status" value="1"/>
</dbReference>
<accession>A0ABW8PVZ7</accession>
<reference evidence="2 3" key="1">
    <citation type="submission" date="2024-02" db="EMBL/GenBank/DDBJ databases">
        <title>Marinospirillum sp. MEB 164 isolated from Lonar lake sediment.</title>
        <authorList>
            <person name="Joshi A."/>
            <person name="Thite S."/>
        </authorList>
    </citation>
    <scope>NUCLEOTIDE SEQUENCE [LARGE SCALE GENOMIC DNA]</scope>
    <source>
        <strain evidence="2 3">MEB164</strain>
    </source>
</reference>
<keyword evidence="1" id="KW-0732">Signal</keyword>
<dbReference type="Gene3D" id="2.40.160.50">
    <property type="entry name" value="membrane protein fhac: a member of the omp85/tpsb transporter family"/>
    <property type="match status" value="1"/>
</dbReference>
<evidence type="ECO:0000313" key="2">
    <source>
        <dbReference type="EMBL" id="MFK7159971.1"/>
    </source>
</evidence>